<dbReference type="EMBL" id="OX465085">
    <property type="protein sequence ID" value="CAI9301964.1"/>
    <property type="molecule type" value="Genomic_DNA"/>
</dbReference>
<organism evidence="2 3">
    <name type="scientific">Lactuca saligna</name>
    <name type="common">Willowleaf lettuce</name>
    <dbReference type="NCBI Taxonomy" id="75948"/>
    <lineage>
        <taxon>Eukaryota</taxon>
        <taxon>Viridiplantae</taxon>
        <taxon>Streptophyta</taxon>
        <taxon>Embryophyta</taxon>
        <taxon>Tracheophyta</taxon>
        <taxon>Spermatophyta</taxon>
        <taxon>Magnoliopsida</taxon>
        <taxon>eudicotyledons</taxon>
        <taxon>Gunneridae</taxon>
        <taxon>Pentapetalae</taxon>
        <taxon>asterids</taxon>
        <taxon>campanulids</taxon>
        <taxon>Asterales</taxon>
        <taxon>Asteraceae</taxon>
        <taxon>Cichorioideae</taxon>
        <taxon>Cichorieae</taxon>
        <taxon>Lactucinae</taxon>
        <taxon>Lactuca</taxon>
    </lineage>
</organism>
<name>A0AA35ZZT3_LACSI</name>
<protein>
    <submittedName>
        <fullName evidence="2">Uncharacterized protein</fullName>
    </submittedName>
</protein>
<evidence type="ECO:0000313" key="3">
    <source>
        <dbReference type="Proteomes" id="UP001177003"/>
    </source>
</evidence>
<reference evidence="2" key="1">
    <citation type="submission" date="2023-04" db="EMBL/GenBank/DDBJ databases">
        <authorList>
            <person name="Vijverberg K."/>
            <person name="Xiong W."/>
            <person name="Schranz E."/>
        </authorList>
    </citation>
    <scope>NUCLEOTIDE SEQUENCE</scope>
</reference>
<evidence type="ECO:0000256" key="1">
    <source>
        <dbReference type="SAM" id="SignalP"/>
    </source>
</evidence>
<accession>A0AA35ZZT3</accession>
<proteinExistence type="predicted"/>
<gene>
    <name evidence="2" type="ORF">LSALG_LOCUS40481</name>
</gene>
<keyword evidence="3" id="KW-1185">Reference proteome</keyword>
<sequence>MWTFLTCWLTFYPFGRAKINVVLLCMLKWAHIVEDNGLGNFSIPNDMPRNQPGSAASRRFQDNLAWSSSYTNMNLDYKMQQMHFARPDHFPPSYPYAPSWEELWREKQVGAGGNGGGGDDYDNEE</sequence>
<feature type="chain" id="PRO_5041361798" evidence="1">
    <location>
        <begin position="18"/>
        <end position="125"/>
    </location>
</feature>
<dbReference type="AlphaFoldDB" id="A0AA35ZZT3"/>
<keyword evidence="1" id="KW-0732">Signal</keyword>
<evidence type="ECO:0000313" key="2">
    <source>
        <dbReference type="EMBL" id="CAI9301964.1"/>
    </source>
</evidence>
<dbReference type="Proteomes" id="UP001177003">
    <property type="component" value="Chromosome 9"/>
</dbReference>
<feature type="signal peptide" evidence="1">
    <location>
        <begin position="1"/>
        <end position="17"/>
    </location>
</feature>